<dbReference type="InterPro" id="IPR011711">
    <property type="entry name" value="GntR_C"/>
</dbReference>
<keyword evidence="6" id="KW-1185">Reference proteome</keyword>
<comment type="caution">
    <text evidence="5">The sequence shown here is derived from an EMBL/GenBank/DDBJ whole genome shotgun (WGS) entry which is preliminary data.</text>
</comment>
<dbReference type="SMART" id="SM00895">
    <property type="entry name" value="FCD"/>
    <property type="match status" value="1"/>
</dbReference>
<dbReference type="PROSITE" id="PS50949">
    <property type="entry name" value="HTH_GNTR"/>
    <property type="match status" value="1"/>
</dbReference>
<reference evidence="5 6" key="1">
    <citation type="submission" date="2021-01" db="EMBL/GenBank/DDBJ databases">
        <title>Whole genome shotgun sequence of Asanoa iriomotensis NBRC 100142.</title>
        <authorList>
            <person name="Komaki H."/>
            <person name="Tamura T."/>
        </authorList>
    </citation>
    <scope>NUCLEOTIDE SEQUENCE [LARGE SCALE GENOMIC DNA]</scope>
    <source>
        <strain evidence="5 6">NBRC 100142</strain>
    </source>
</reference>
<sequence length="234" mass="25621">MFSRVNVDRVSLVIVDQIKGLIREGKLRPGDRLPTERELCQRFGVSRVPVREALRVLEATGLATVRVGARGGGYLTSPTAERLGEGLSDLLSLSPLTAANVTEARMIVELGILPLVVERATADDITELYDLIEAGGTALQDGTYTMEMSAAFHIRVADSAHNPAISMLVRGFHGPLLMSLEKAMEIAPAMGRLGIDEHLKLVDAIRFRDLAAAETVLREHLHRTARRVEHTRLD</sequence>
<dbReference type="CDD" id="cd07377">
    <property type="entry name" value="WHTH_GntR"/>
    <property type="match status" value="1"/>
</dbReference>
<evidence type="ECO:0000256" key="1">
    <source>
        <dbReference type="ARBA" id="ARBA00023015"/>
    </source>
</evidence>
<keyword evidence="2" id="KW-0238">DNA-binding</keyword>
<name>A0ABQ4C3Q6_9ACTN</name>
<dbReference type="EMBL" id="BONC01000022">
    <property type="protein sequence ID" value="GIF57390.1"/>
    <property type="molecule type" value="Genomic_DNA"/>
</dbReference>
<dbReference type="InterPro" id="IPR036388">
    <property type="entry name" value="WH-like_DNA-bd_sf"/>
</dbReference>
<feature type="domain" description="HTH gntR-type" evidence="4">
    <location>
        <begin position="8"/>
        <end position="78"/>
    </location>
</feature>
<dbReference type="PANTHER" id="PTHR43537">
    <property type="entry name" value="TRANSCRIPTIONAL REGULATOR, GNTR FAMILY"/>
    <property type="match status" value="1"/>
</dbReference>
<dbReference type="Pfam" id="PF00392">
    <property type="entry name" value="GntR"/>
    <property type="match status" value="1"/>
</dbReference>
<dbReference type="PRINTS" id="PR00035">
    <property type="entry name" value="HTHGNTR"/>
</dbReference>
<keyword evidence="3" id="KW-0804">Transcription</keyword>
<dbReference type="InterPro" id="IPR008920">
    <property type="entry name" value="TF_FadR/GntR_C"/>
</dbReference>
<dbReference type="SUPFAM" id="SSF48008">
    <property type="entry name" value="GntR ligand-binding domain-like"/>
    <property type="match status" value="1"/>
</dbReference>
<evidence type="ECO:0000256" key="2">
    <source>
        <dbReference type="ARBA" id="ARBA00023125"/>
    </source>
</evidence>
<dbReference type="SMART" id="SM00345">
    <property type="entry name" value="HTH_GNTR"/>
    <property type="match status" value="1"/>
</dbReference>
<dbReference type="Pfam" id="PF07729">
    <property type="entry name" value="FCD"/>
    <property type="match status" value="1"/>
</dbReference>
<evidence type="ECO:0000259" key="4">
    <source>
        <dbReference type="PROSITE" id="PS50949"/>
    </source>
</evidence>
<evidence type="ECO:0000256" key="3">
    <source>
        <dbReference type="ARBA" id="ARBA00023163"/>
    </source>
</evidence>
<evidence type="ECO:0000313" key="6">
    <source>
        <dbReference type="Proteomes" id="UP000624325"/>
    </source>
</evidence>
<evidence type="ECO:0000313" key="5">
    <source>
        <dbReference type="EMBL" id="GIF57390.1"/>
    </source>
</evidence>
<dbReference type="InterPro" id="IPR036390">
    <property type="entry name" value="WH_DNA-bd_sf"/>
</dbReference>
<dbReference type="Proteomes" id="UP000624325">
    <property type="component" value="Unassembled WGS sequence"/>
</dbReference>
<protein>
    <submittedName>
        <fullName evidence="5">GntR family transcriptional regulator</fullName>
    </submittedName>
</protein>
<proteinExistence type="predicted"/>
<dbReference type="PANTHER" id="PTHR43537:SF5">
    <property type="entry name" value="UXU OPERON TRANSCRIPTIONAL REGULATOR"/>
    <property type="match status" value="1"/>
</dbReference>
<dbReference type="Gene3D" id="1.20.120.530">
    <property type="entry name" value="GntR ligand-binding domain-like"/>
    <property type="match status" value="1"/>
</dbReference>
<accession>A0ABQ4C3Q6</accession>
<dbReference type="InterPro" id="IPR000524">
    <property type="entry name" value="Tscrpt_reg_HTH_GntR"/>
</dbReference>
<dbReference type="Gene3D" id="1.10.10.10">
    <property type="entry name" value="Winged helix-like DNA-binding domain superfamily/Winged helix DNA-binding domain"/>
    <property type="match status" value="1"/>
</dbReference>
<dbReference type="SUPFAM" id="SSF46785">
    <property type="entry name" value="Winged helix' DNA-binding domain"/>
    <property type="match status" value="1"/>
</dbReference>
<organism evidence="5 6">
    <name type="scientific">Asanoa iriomotensis</name>
    <dbReference type="NCBI Taxonomy" id="234613"/>
    <lineage>
        <taxon>Bacteria</taxon>
        <taxon>Bacillati</taxon>
        <taxon>Actinomycetota</taxon>
        <taxon>Actinomycetes</taxon>
        <taxon>Micromonosporales</taxon>
        <taxon>Micromonosporaceae</taxon>
        <taxon>Asanoa</taxon>
    </lineage>
</organism>
<gene>
    <name evidence="5" type="ORF">Air01nite_34850</name>
</gene>
<keyword evidence="1" id="KW-0805">Transcription regulation</keyword>